<feature type="domain" description="23S rRNA (guanine(745)-N(1))-methyltransferase N-terminal" evidence="4">
    <location>
        <begin position="7"/>
        <end position="50"/>
    </location>
</feature>
<dbReference type="CDD" id="cd02440">
    <property type="entry name" value="AdoMet_MTases"/>
    <property type="match status" value="1"/>
</dbReference>
<dbReference type="AlphaFoldDB" id="A0A9D2MW69"/>
<keyword evidence="5" id="KW-0808">Transferase</keyword>
<reference evidence="5" key="1">
    <citation type="journal article" date="2021" name="PeerJ">
        <title>Extensive microbial diversity within the chicken gut microbiome revealed by metagenomics and culture.</title>
        <authorList>
            <person name="Gilroy R."/>
            <person name="Ravi A."/>
            <person name="Getino M."/>
            <person name="Pursley I."/>
            <person name="Horton D.L."/>
            <person name="Alikhan N.F."/>
            <person name="Baker D."/>
            <person name="Gharbi K."/>
            <person name="Hall N."/>
            <person name="Watson M."/>
            <person name="Adriaenssens E.M."/>
            <person name="Foster-Nyarko E."/>
            <person name="Jarju S."/>
            <person name="Secka A."/>
            <person name="Antonio M."/>
            <person name="Oren A."/>
            <person name="Chaudhuri R.R."/>
            <person name="La Ragione R."/>
            <person name="Hildebrand F."/>
            <person name="Pallen M.J."/>
        </authorList>
    </citation>
    <scope>NUCLEOTIDE SEQUENCE</scope>
    <source>
        <strain evidence="5">CHK185-1770</strain>
    </source>
</reference>
<dbReference type="InterPro" id="IPR029063">
    <property type="entry name" value="SAM-dependent_MTases_sf"/>
</dbReference>
<keyword evidence="1" id="KW-0479">Metal-binding</keyword>
<sequence>MERELPFCCPLCGGALAREEHRALCPQGHSFDIARQGYVHLLPVNKMHAKVPGDSREMVESRRRFLEAGYYAPFRQELCRLAAACAARLGSPQGEGLTLCDAGCGEGYYTAGLQEALPRAQVCGFDISKLAVKAAAGRHKGIPFAVASSFAIPLAVESVHLLTDVFSPLAEQEFARVVKPGGFFLYAVPGERHLFGLKEILYQEPYENPHRETDYPGFRFVERTQVRGEIFLPDGNTAGDLFAMTPYYWKTGVEGARRLQETQGFSTEIAFDFLVYQRL</sequence>
<evidence type="ECO:0000256" key="1">
    <source>
        <dbReference type="PIRSR" id="PIRSR018249-1"/>
    </source>
</evidence>
<proteinExistence type="predicted"/>
<evidence type="ECO:0000259" key="3">
    <source>
        <dbReference type="Pfam" id="PF13847"/>
    </source>
</evidence>
<evidence type="ECO:0000313" key="6">
    <source>
        <dbReference type="Proteomes" id="UP000826793"/>
    </source>
</evidence>
<dbReference type="Pfam" id="PF21302">
    <property type="entry name" value="Zn_ribbon_RlmA"/>
    <property type="match status" value="1"/>
</dbReference>
<dbReference type="Gene3D" id="3.40.50.150">
    <property type="entry name" value="Vaccinia Virus protein VP39"/>
    <property type="match status" value="1"/>
</dbReference>
<dbReference type="SUPFAM" id="SSF53335">
    <property type="entry name" value="S-adenosyl-L-methionine-dependent methyltransferases"/>
    <property type="match status" value="1"/>
</dbReference>
<dbReference type="PIRSF" id="PIRSF018249">
    <property type="entry name" value="MyrA_prd"/>
    <property type="match status" value="1"/>
</dbReference>
<keyword evidence="1" id="KW-0862">Zinc</keyword>
<feature type="binding site" evidence="1">
    <location>
        <position position="9"/>
    </location>
    <ligand>
        <name>Zn(2+)</name>
        <dbReference type="ChEBI" id="CHEBI:29105"/>
    </ligand>
</feature>
<keyword evidence="5" id="KW-0489">Methyltransferase</keyword>
<evidence type="ECO:0000313" key="5">
    <source>
        <dbReference type="EMBL" id="HJB97720.1"/>
    </source>
</evidence>
<evidence type="ECO:0000256" key="2">
    <source>
        <dbReference type="PIRSR" id="PIRSR018249-2"/>
    </source>
</evidence>
<dbReference type="InterPro" id="IPR048647">
    <property type="entry name" value="RlmA_N"/>
</dbReference>
<feature type="binding site" evidence="2">
    <location>
        <position position="71"/>
    </location>
    <ligand>
        <name>S-adenosyl-L-methionine</name>
        <dbReference type="ChEBI" id="CHEBI:59789"/>
    </ligand>
</feature>
<reference evidence="5" key="2">
    <citation type="submission" date="2021-04" db="EMBL/GenBank/DDBJ databases">
        <authorList>
            <person name="Gilroy R."/>
        </authorList>
    </citation>
    <scope>NUCLEOTIDE SEQUENCE</scope>
    <source>
        <strain evidence="5">CHK185-1770</strain>
    </source>
</reference>
<dbReference type="GO" id="GO:0046872">
    <property type="term" value="F:metal ion binding"/>
    <property type="evidence" value="ECO:0007669"/>
    <property type="project" value="UniProtKB-KW"/>
</dbReference>
<dbReference type="InterPro" id="IPR016718">
    <property type="entry name" value="rRNA_m1G-MeTrfase_A_prd"/>
</dbReference>
<dbReference type="GO" id="GO:0032259">
    <property type="term" value="P:methylation"/>
    <property type="evidence" value="ECO:0007669"/>
    <property type="project" value="UniProtKB-KW"/>
</dbReference>
<feature type="domain" description="Methyltransferase" evidence="3">
    <location>
        <begin position="95"/>
        <end position="192"/>
    </location>
</feature>
<dbReference type="InterPro" id="IPR025714">
    <property type="entry name" value="Methyltranfer_dom"/>
</dbReference>
<gene>
    <name evidence="5" type="ORF">H9710_03985</name>
</gene>
<dbReference type="Pfam" id="PF13847">
    <property type="entry name" value="Methyltransf_31"/>
    <property type="match status" value="1"/>
</dbReference>
<keyword evidence="2" id="KW-0949">S-adenosyl-L-methionine</keyword>
<dbReference type="EMBL" id="DWXG01000033">
    <property type="protein sequence ID" value="HJB97720.1"/>
    <property type="molecule type" value="Genomic_DNA"/>
</dbReference>
<organism evidence="5 6">
    <name type="scientific">Candidatus Acutalibacter pullicola</name>
    <dbReference type="NCBI Taxonomy" id="2838417"/>
    <lineage>
        <taxon>Bacteria</taxon>
        <taxon>Bacillati</taxon>
        <taxon>Bacillota</taxon>
        <taxon>Clostridia</taxon>
        <taxon>Eubacteriales</taxon>
        <taxon>Acutalibacteraceae</taxon>
        <taxon>Acutalibacter</taxon>
    </lineage>
</organism>
<feature type="binding site" evidence="1">
    <location>
        <position position="29"/>
    </location>
    <ligand>
        <name>Zn(2+)</name>
        <dbReference type="ChEBI" id="CHEBI:29105"/>
    </ligand>
</feature>
<feature type="binding site" evidence="2">
    <location>
        <begin position="106"/>
        <end position="107"/>
    </location>
    <ligand>
        <name>S-adenosyl-L-methionine</name>
        <dbReference type="ChEBI" id="CHEBI:59789"/>
    </ligand>
</feature>
<dbReference type="GO" id="GO:0008168">
    <property type="term" value="F:methyltransferase activity"/>
    <property type="evidence" value="ECO:0007669"/>
    <property type="project" value="UniProtKB-KW"/>
</dbReference>
<accession>A0A9D2MW69</accession>
<evidence type="ECO:0000259" key="4">
    <source>
        <dbReference type="Pfam" id="PF21302"/>
    </source>
</evidence>
<protein>
    <submittedName>
        <fullName evidence="5">Methyltransferase domain-containing protein</fullName>
    </submittedName>
</protein>
<name>A0A9D2MW69_9FIRM</name>
<feature type="binding site" evidence="2">
    <location>
        <position position="193"/>
    </location>
    <ligand>
        <name>S-adenosyl-L-methionine</name>
        <dbReference type="ChEBI" id="CHEBI:59789"/>
    </ligand>
</feature>
<dbReference type="Proteomes" id="UP000826793">
    <property type="component" value="Unassembled WGS sequence"/>
</dbReference>
<feature type="binding site" evidence="1">
    <location>
        <position position="25"/>
    </location>
    <ligand>
        <name>Zn(2+)</name>
        <dbReference type="ChEBI" id="CHEBI:29105"/>
    </ligand>
</feature>
<comment type="caution">
    <text evidence="5">The sequence shown here is derived from an EMBL/GenBank/DDBJ whole genome shotgun (WGS) entry which is preliminary data.</text>
</comment>
<feature type="binding site" evidence="1">
    <location>
        <position position="12"/>
    </location>
    <ligand>
        <name>Zn(2+)</name>
        <dbReference type="ChEBI" id="CHEBI:29105"/>
    </ligand>
</feature>